<protein>
    <submittedName>
        <fullName evidence="2">Hydrolase</fullName>
    </submittedName>
</protein>
<gene>
    <name evidence="2" type="ORF">Acor_26230</name>
</gene>
<reference evidence="2 3" key="1">
    <citation type="submission" date="2019-10" db="EMBL/GenBank/DDBJ databases">
        <title>Whole genome shotgun sequence of Acrocarpospora corrugata NBRC 13972.</title>
        <authorList>
            <person name="Ichikawa N."/>
            <person name="Kimura A."/>
            <person name="Kitahashi Y."/>
            <person name="Komaki H."/>
            <person name="Oguchi A."/>
        </authorList>
    </citation>
    <scope>NUCLEOTIDE SEQUENCE [LARGE SCALE GENOMIC DNA]</scope>
    <source>
        <strain evidence="2 3">NBRC 13972</strain>
    </source>
</reference>
<keyword evidence="3" id="KW-1185">Reference proteome</keyword>
<dbReference type="Proteomes" id="UP000334990">
    <property type="component" value="Unassembled WGS sequence"/>
</dbReference>
<keyword evidence="2" id="KW-0378">Hydrolase</keyword>
<dbReference type="PANTHER" id="PTHR46438">
    <property type="entry name" value="ALPHA/BETA-HYDROLASES SUPERFAMILY PROTEIN"/>
    <property type="match status" value="1"/>
</dbReference>
<dbReference type="EMBL" id="BLAD01000045">
    <property type="protein sequence ID" value="GES00559.1"/>
    <property type="molecule type" value="Genomic_DNA"/>
</dbReference>
<evidence type="ECO:0000259" key="1">
    <source>
        <dbReference type="Pfam" id="PF12697"/>
    </source>
</evidence>
<sequence>MELVYERRGRGAPLVLMHGIGHHWQAWTPVLDLLAERFDVIAVDLPGFGASPPLPPGLPYNAETLAYAVEVFWAKLGISEPHVAGCSLGGYLALDMASRGVVRSATALSPAGFWSRSELFYARSVLRLLRAAAVASTPELVGSPAGRAFTGRLLVAKPAQVEPAALVAGVAALRSAVGFDDMLDSFLWMAPPAPPKVPITVAWGEHDRLLVRRQAVRAGRWAQQRVALLQGCGHLPMSDDPELVARVITDGTREPTPGLTDAGREPS</sequence>
<dbReference type="InterPro" id="IPR000073">
    <property type="entry name" value="AB_hydrolase_1"/>
</dbReference>
<comment type="caution">
    <text evidence="2">The sequence shown here is derived from an EMBL/GenBank/DDBJ whole genome shotgun (WGS) entry which is preliminary data.</text>
</comment>
<dbReference type="Pfam" id="PF12697">
    <property type="entry name" value="Abhydrolase_6"/>
    <property type="match status" value="1"/>
</dbReference>
<dbReference type="InterPro" id="IPR029058">
    <property type="entry name" value="AB_hydrolase_fold"/>
</dbReference>
<dbReference type="AlphaFoldDB" id="A0A5M3VWJ9"/>
<dbReference type="PANTHER" id="PTHR46438:SF11">
    <property type="entry name" value="LIPASE-RELATED"/>
    <property type="match status" value="1"/>
</dbReference>
<proteinExistence type="predicted"/>
<organism evidence="2 3">
    <name type="scientific">Acrocarpospora corrugata</name>
    <dbReference type="NCBI Taxonomy" id="35763"/>
    <lineage>
        <taxon>Bacteria</taxon>
        <taxon>Bacillati</taxon>
        <taxon>Actinomycetota</taxon>
        <taxon>Actinomycetes</taxon>
        <taxon>Streptosporangiales</taxon>
        <taxon>Streptosporangiaceae</taxon>
        <taxon>Acrocarpospora</taxon>
    </lineage>
</organism>
<dbReference type="PRINTS" id="PR00111">
    <property type="entry name" value="ABHYDROLASE"/>
</dbReference>
<name>A0A5M3VWJ9_9ACTN</name>
<dbReference type="GO" id="GO:0016787">
    <property type="term" value="F:hydrolase activity"/>
    <property type="evidence" value="ECO:0007669"/>
    <property type="project" value="UniProtKB-KW"/>
</dbReference>
<dbReference type="Gene3D" id="3.40.50.1820">
    <property type="entry name" value="alpha/beta hydrolase"/>
    <property type="match status" value="1"/>
</dbReference>
<evidence type="ECO:0000313" key="2">
    <source>
        <dbReference type="EMBL" id="GES00559.1"/>
    </source>
</evidence>
<accession>A0A5M3VWJ9</accession>
<dbReference type="RefSeq" id="WP_155336890.1">
    <property type="nucleotide sequence ID" value="NZ_BLAD01000045.1"/>
</dbReference>
<dbReference type="SUPFAM" id="SSF53474">
    <property type="entry name" value="alpha/beta-Hydrolases"/>
    <property type="match status" value="1"/>
</dbReference>
<evidence type="ECO:0000313" key="3">
    <source>
        <dbReference type="Proteomes" id="UP000334990"/>
    </source>
</evidence>
<dbReference type="OrthoDB" id="27092at2"/>
<feature type="domain" description="AB hydrolase-1" evidence="1">
    <location>
        <begin position="14"/>
        <end position="246"/>
    </location>
</feature>